<sequence length="546" mass="60784">MSDRGADFGQTPPPGYASQFGAPSRPASPSPESGGEEGGGHDQEYEDDLEENDEESDDDIRRRHRRTAERIQREEQIEESVTGEELTGRVFRSFDTAPRGLRAAWDYTGDREQEEDRLEDNRHALARHRAVRRYEQQERRARSLHHHRTHTRSGSVPDAQVSGSQSHHNHIRRRNHSYVAGLPSQTYTTIPPVPSSLTNTTPLNIRCHDGTLHRHYPPPGQSEFPKLPEHESHYSHLSRSQNPSAISHAGHSSTTLPHNYLLSRTTFSLNQPTNHVSLSRKTTTSSPSKTGLSSFRVFRGGAKASSSTGNCSSSASWIKGKFTINPYLHIPAALLAPISEDVEGCGLRSRPRDQGVDNRRKNLSLEVENGGIDVDVLLVADPGADEGLSPMGLGRDDKTVQTSLELTVTGGERSWSRMFPLIARIHTLDILRPPFRLILNATDGYVSAHLPRSFQGLVAIQVSQGNLNSHISLSKAFEERSLILNETGTSRSFFLGEVPVGGWDRGEEDWNGDRMDVRVEAGKVRIQLLGEKDLDGWRNLGWRWGL</sequence>
<name>A0ACD3AS44_9AGAR</name>
<organism evidence="1 2">
    <name type="scientific">Pluteus cervinus</name>
    <dbReference type="NCBI Taxonomy" id="181527"/>
    <lineage>
        <taxon>Eukaryota</taxon>
        <taxon>Fungi</taxon>
        <taxon>Dikarya</taxon>
        <taxon>Basidiomycota</taxon>
        <taxon>Agaricomycotina</taxon>
        <taxon>Agaricomycetes</taxon>
        <taxon>Agaricomycetidae</taxon>
        <taxon>Agaricales</taxon>
        <taxon>Pluteineae</taxon>
        <taxon>Pluteaceae</taxon>
        <taxon>Pluteus</taxon>
    </lineage>
</organism>
<evidence type="ECO:0000313" key="1">
    <source>
        <dbReference type="EMBL" id="TFK68535.1"/>
    </source>
</evidence>
<reference evidence="1 2" key="1">
    <citation type="journal article" date="2019" name="Nat. Ecol. Evol.">
        <title>Megaphylogeny resolves global patterns of mushroom evolution.</title>
        <authorList>
            <person name="Varga T."/>
            <person name="Krizsan K."/>
            <person name="Foldi C."/>
            <person name="Dima B."/>
            <person name="Sanchez-Garcia M."/>
            <person name="Sanchez-Ramirez S."/>
            <person name="Szollosi G.J."/>
            <person name="Szarkandi J.G."/>
            <person name="Papp V."/>
            <person name="Albert L."/>
            <person name="Andreopoulos W."/>
            <person name="Angelini C."/>
            <person name="Antonin V."/>
            <person name="Barry K.W."/>
            <person name="Bougher N.L."/>
            <person name="Buchanan P."/>
            <person name="Buyck B."/>
            <person name="Bense V."/>
            <person name="Catcheside P."/>
            <person name="Chovatia M."/>
            <person name="Cooper J."/>
            <person name="Damon W."/>
            <person name="Desjardin D."/>
            <person name="Finy P."/>
            <person name="Geml J."/>
            <person name="Haridas S."/>
            <person name="Hughes K."/>
            <person name="Justo A."/>
            <person name="Karasinski D."/>
            <person name="Kautmanova I."/>
            <person name="Kiss B."/>
            <person name="Kocsube S."/>
            <person name="Kotiranta H."/>
            <person name="LaButti K.M."/>
            <person name="Lechner B.E."/>
            <person name="Liimatainen K."/>
            <person name="Lipzen A."/>
            <person name="Lukacs Z."/>
            <person name="Mihaltcheva S."/>
            <person name="Morgado L.N."/>
            <person name="Niskanen T."/>
            <person name="Noordeloos M.E."/>
            <person name="Ohm R.A."/>
            <person name="Ortiz-Santana B."/>
            <person name="Ovrebo C."/>
            <person name="Racz N."/>
            <person name="Riley R."/>
            <person name="Savchenko A."/>
            <person name="Shiryaev A."/>
            <person name="Soop K."/>
            <person name="Spirin V."/>
            <person name="Szebenyi C."/>
            <person name="Tomsovsky M."/>
            <person name="Tulloss R.E."/>
            <person name="Uehling J."/>
            <person name="Grigoriev I.V."/>
            <person name="Vagvolgyi C."/>
            <person name="Papp T."/>
            <person name="Martin F.M."/>
            <person name="Miettinen O."/>
            <person name="Hibbett D.S."/>
            <person name="Nagy L.G."/>
        </authorList>
    </citation>
    <scope>NUCLEOTIDE SEQUENCE [LARGE SCALE GENOMIC DNA]</scope>
    <source>
        <strain evidence="1 2">NL-1719</strain>
    </source>
</reference>
<gene>
    <name evidence="1" type="ORF">BDN72DRAFT_898029</name>
</gene>
<proteinExistence type="predicted"/>
<evidence type="ECO:0000313" key="2">
    <source>
        <dbReference type="Proteomes" id="UP000308600"/>
    </source>
</evidence>
<protein>
    <submittedName>
        <fullName evidence="1">Uncharacterized protein</fullName>
    </submittedName>
</protein>
<accession>A0ACD3AS44</accession>
<dbReference type="EMBL" id="ML208349">
    <property type="protein sequence ID" value="TFK68535.1"/>
    <property type="molecule type" value="Genomic_DNA"/>
</dbReference>
<keyword evidence="2" id="KW-1185">Reference proteome</keyword>
<dbReference type="Proteomes" id="UP000308600">
    <property type="component" value="Unassembled WGS sequence"/>
</dbReference>